<dbReference type="AlphaFoldDB" id="A0A2B4R4S3"/>
<feature type="region of interest" description="Disordered" evidence="1">
    <location>
        <begin position="1"/>
        <end position="25"/>
    </location>
</feature>
<proteinExistence type="predicted"/>
<gene>
    <name evidence="2" type="ORF">AWC38_SpisGene24739</name>
</gene>
<dbReference type="Proteomes" id="UP000225706">
    <property type="component" value="Unassembled WGS sequence"/>
</dbReference>
<evidence type="ECO:0000313" key="3">
    <source>
        <dbReference type="Proteomes" id="UP000225706"/>
    </source>
</evidence>
<protein>
    <submittedName>
        <fullName evidence="2">Uncharacterized protein</fullName>
    </submittedName>
</protein>
<comment type="caution">
    <text evidence="2">The sequence shown here is derived from an EMBL/GenBank/DDBJ whole genome shotgun (WGS) entry which is preliminary data.</text>
</comment>
<organism evidence="2 3">
    <name type="scientific">Stylophora pistillata</name>
    <name type="common">Smooth cauliflower coral</name>
    <dbReference type="NCBI Taxonomy" id="50429"/>
    <lineage>
        <taxon>Eukaryota</taxon>
        <taxon>Metazoa</taxon>
        <taxon>Cnidaria</taxon>
        <taxon>Anthozoa</taxon>
        <taxon>Hexacorallia</taxon>
        <taxon>Scleractinia</taxon>
        <taxon>Astrocoeniina</taxon>
        <taxon>Pocilloporidae</taxon>
        <taxon>Stylophora</taxon>
    </lineage>
</organism>
<accession>A0A2B4R4S3</accession>
<sequence length="125" mass="13536">MVHAQPEGPIPVVSGDTTPAVPEPRRSGQALLFNEDGYFNEVQLGAGVYRRNRRHLKNAGPNPAAEEVVPDELPTMEDGAMVHAQPEGPIPVVSGDTTPAVPEPRRSGRAVRTPVWHQDYQIGDN</sequence>
<evidence type="ECO:0000313" key="2">
    <source>
        <dbReference type="EMBL" id="PFX11500.1"/>
    </source>
</evidence>
<reference evidence="3" key="1">
    <citation type="journal article" date="2017" name="bioRxiv">
        <title>Comparative analysis of the genomes of Stylophora pistillata and Acropora digitifera provides evidence for extensive differences between species of corals.</title>
        <authorList>
            <person name="Voolstra C.R."/>
            <person name="Li Y."/>
            <person name="Liew Y.J."/>
            <person name="Baumgarten S."/>
            <person name="Zoccola D."/>
            <person name="Flot J.-F."/>
            <person name="Tambutte S."/>
            <person name="Allemand D."/>
            <person name="Aranda M."/>
        </authorList>
    </citation>
    <scope>NUCLEOTIDE SEQUENCE [LARGE SCALE GENOMIC DNA]</scope>
</reference>
<feature type="region of interest" description="Disordered" evidence="1">
    <location>
        <begin position="82"/>
        <end position="125"/>
    </location>
</feature>
<evidence type="ECO:0000256" key="1">
    <source>
        <dbReference type="SAM" id="MobiDB-lite"/>
    </source>
</evidence>
<keyword evidence="3" id="KW-1185">Reference proteome</keyword>
<name>A0A2B4R4S3_STYPI</name>
<dbReference type="EMBL" id="LSMT01002368">
    <property type="protein sequence ID" value="PFX11500.1"/>
    <property type="molecule type" value="Genomic_DNA"/>
</dbReference>